<feature type="transmembrane region" description="Helical" evidence="1">
    <location>
        <begin position="48"/>
        <end position="67"/>
    </location>
</feature>
<protein>
    <submittedName>
        <fullName evidence="2">Uncharacterized protein</fullName>
    </submittedName>
</protein>
<evidence type="ECO:0000313" key="2">
    <source>
        <dbReference type="EMBL" id="GHE15999.1"/>
    </source>
</evidence>
<evidence type="ECO:0000256" key="1">
    <source>
        <dbReference type="SAM" id="Phobius"/>
    </source>
</evidence>
<reference evidence="2" key="2">
    <citation type="submission" date="2020-09" db="EMBL/GenBank/DDBJ databases">
        <authorList>
            <person name="Sun Q."/>
            <person name="Ohkuma M."/>
        </authorList>
    </citation>
    <scope>NUCLEOTIDE SEQUENCE</scope>
    <source>
        <strain evidence="2">JCM 4714</strain>
    </source>
</reference>
<accession>A0A918YTE4</accession>
<keyword evidence="1" id="KW-0812">Transmembrane</keyword>
<keyword evidence="1" id="KW-0472">Membrane</keyword>
<evidence type="ECO:0000313" key="3">
    <source>
        <dbReference type="Proteomes" id="UP000655443"/>
    </source>
</evidence>
<name>A0A918YTE4_9ACTN</name>
<organism evidence="2 3">
    <name type="scientific">Streptomyces alanosinicus</name>
    <dbReference type="NCBI Taxonomy" id="68171"/>
    <lineage>
        <taxon>Bacteria</taxon>
        <taxon>Bacillati</taxon>
        <taxon>Actinomycetota</taxon>
        <taxon>Actinomycetes</taxon>
        <taxon>Kitasatosporales</taxon>
        <taxon>Streptomycetaceae</taxon>
        <taxon>Streptomyces</taxon>
    </lineage>
</organism>
<gene>
    <name evidence="2" type="ORF">GCM10010339_92450</name>
</gene>
<dbReference type="AlphaFoldDB" id="A0A918YTE4"/>
<keyword evidence="3" id="KW-1185">Reference proteome</keyword>
<dbReference type="RefSeq" id="WP_189959739.1">
    <property type="nucleotide sequence ID" value="NZ_BMVG01000073.1"/>
</dbReference>
<feature type="transmembrane region" description="Helical" evidence="1">
    <location>
        <begin position="21"/>
        <end position="42"/>
    </location>
</feature>
<reference evidence="2" key="1">
    <citation type="journal article" date="2014" name="Int. J. Syst. Evol. Microbiol.">
        <title>Complete genome sequence of Corynebacterium casei LMG S-19264T (=DSM 44701T), isolated from a smear-ripened cheese.</title>
        <authorList>
            <consortium name="US DOE Joint Genome Institute (JGI-PGF)"/>
            <person name="Walter F."/>
            <person name="Albersmeier A."/>
            <person name="Kalinowski J."/>
            <person name="Ruckert C."/>
        </authorList>
    </citation>
    <scope>NUCLEOTIDE SEQUENCE</scope>
    <source>
        <strain evidence="2">JCM 4714</strain>
    </source>
</reference>
<sequence>MPKSPSVSCVEHGTPSRRRLSGAEAVVIIVIVAVAAVLAAVAGMPVTVVLQVLLGAGLTAVLVVGLLTGTPVRGVRAALHALLGPAA</sequence>
<dbReference type="EMBL" id="BMVG01000073">
    <property type="protein sequence ID" value="GHE15999.1"/>
    <property type="molecule type" value="Genomic_DNA"/>
</dbReference>
<dbReference type="Proteomes" id="UP000655443">
    <property type="component" value="Unassembled WGS sequence"/>
</dbReference>
<comment type="caution">
    <text evidence="2">The sequence shown here is derived from an EMBL/GenBank/DDBJ whole genome shotgun (WGS) entry which is preliminary data.</text>
</comment>
<proteinExistence type="predicted"/>
<keyword evidence="1" id="KW-1133">Transmembrane helix</keyword>